<dbReference type="GeneTree" id="ENSGT01110000267459"/>
<feature type="domain" description="Immunoglobulin" evidence="2">
    <location>
        <begin position="38"/>
        <end position="143"/>
    </location>
</feature>
<dbReference type="InterPro" id="IPR013783">
    <property type="entry name" value="Ig-like_fold"/>
</dbReference>
<protein>
    <recommendedName>
        <fullName evidence="2">Immunoglobulin domain-containing protein</fullName>
    </recommendedName>
</protein>
<evidence type="ECO:0000313" key="3">
    <source>
        <dbReference type="Ensembl" id="ENSFHEP00000033307.1"/>
    </source>
</evidence>
<feature type="transmembrane region" description="Helical" evidence="1">
    <location>
        <begin position="12"/>
        <end position="33"/>
    </location>
</feature>
<dbReference type="InterPro" id="IPR003599">
    <property type="entry name" value="Ig_sub"/>
</dbReference>
<keyword evidence="1" id="KW-0472">Membrane</keyword>
<sequence>MDRWNIEGRNICLSYFGLYKVLIVVLLLCQIFVSGRLFYTTVIQPNEEITLQCSNFSRAAGHIFWFKLAEGPNVSKITSMSISESVPFIYDGFKHGKFTMTSNSTHVFLNVEQLNVNDTGLYFCGSYRDKFPEVFTATYLHVQDQFDGSNNPLNWILGGLVIFLTMVIISLVVKIRALCTGFYGTNHLCYLQNLDSFTLDYAALSFPPKAESNRRAAAGREMEKNVLNAATR</sequence>
<keyword evidence="1" id="KW-0812">Transmembrane</keyword>
<dbReference type="SMART" id="SM00409">
    <property type="entry name" value="IG"/>
    <property type="match status" value="1"/>
</dbReference>
<proteinExistence type="predicted"/>
<organism evidence="3 4">
    <name type="scientific">Fundulus heteroclitus</name>
    <name type="common">Killifish</name>
    <name type="synonym">Mummichog</name>
    <dbReference type="NCBI Taxonomy" id="8078"/>
    <lineage>
        <taxon>Eukaryota</taxon>
        <taxon>Metazoa</taxon>
        <taxon>Chordata</taxon>
        <taxon>Craniata</taxon>
        <taxon>Vertebrata</taxon>
        <taxon>Euteleostomi</taxon>
        <taxon>Actinopterygii</taxon>
        <taxon>Neopterygii</taxon>
        <taxon>Teleostei</taxon>
        <taxon>Neoteleostei</taxon>
        <taxon>Acanthomorphata</taxon>
        <taxon>Ovalentaria</taxon>
        <taxon>Atherinomorphae</taxon>
        <taxon>Cyprinodontiformes</taxon>
        <taxon>Fundulidae</taxon>
        <taxon>Fundulus</taxon>
    </lineage>
</organism>
<feature type="transmembrane region" description="Helical" evidence="1">
    <location>
        <begin position="153"/>
        <end position="173"/>
    </location>
</feature>
<name>A0A3Q2R144_FUNHE</name>
<keyword evidence="4" id="KW-1185">Reference proteome</keyword>
<dbReference type="AlphaFoldDB" id="A0A3Q2R144"/>
<dbReference type="Proteomes" id="UP000265000">
    <property type="component" value="Unplaced"/>
</dbReference>
<evidence type="ECO:0000256" key="1">
    <source>
        <dbReference type="SAM" id="Phobius"/>
    </source>
</evidence>
<dbReference type="InterPro" id="IPR013106">
    <property type="entry name" value="Ig_V-set"/>
</dbReference>
<dbReference type="SUPFAM" id="SSF48726">
    <property type="entry name" value="Immunoglobulin"/>
    <property type="match status" value="1"/>
</dbReference>
<reference evidence="3" key="1">
    <citation type="submission" date="2025-08" db="UniProtKB">
        <authorList>
            <consortium name="Ensembl"/>
        </authorList>
    </citation>
    <scope>IDENTIFICATION</scope>
</reference>
<dbReference type="InterPro" id="IPR036179">
    <property type="entry name" value="Ig-like_dom_sf"/>
</dbReference>
<evidence type="ECO:0000259" key="2">
    <source>
        <dbReference type="SMART" id="SM00409"/>
    </source>
</evidence>
<keyword evidence="1" id="KW-1133">Transmembrane helix</keyword>
<reference evidence="3" key="2">
    <citation type="submission" date="2025-09" db="UniProtKB">
        <authorList>
            <consortium name="Ensembl"/>
        </authorList>
    </citation>
    <scope>IDENTIFICATION</scope>
</reference>
<dbReference type="Gene3D" id="2.60.40.10">
    <property type="entry name" value="Immunoglobulins"/>
    <property type="match status" value="1"/>
</dbReference>
<dbReference type="Ensembl" id="ENSFHET00000034388.1">
    <property type="protein sequence ID" value="ENSFHEP00000033307.1"/>
    <property type="gene ID" value="ENSFHEG00000020351.1"/>
</dbReference>
<evidence type="ECO:0000313" key="4">
    <source>
        <dbReference type="Proteomes" id="UP000265000"/>
    </source>
</evidence>
<accession>A0A3Q2R144</accession>
<dbReference type="Pfam" id="PF07686">
    <property type="entry name" value="V-set"/>
    <property type="match status" value="1"/>
</dbReference>